<dbReference type="Pfam" id="PF24883">
    <property type="entry name" value="NPHP3_N"/>
    <property type="match status" value="1"/>
</dbReference>
<dbReference type="InterPro" id="IPR019775">
    <property type="entry name" value="WD40_repeat_CS"/>
</dbReference>
<keyword evidence="1 3" id="KW-0853">WD repeat</keyword>
<dbReference type="Pfam" id="PF06985">
    <property type="entry name" value="HET"/>
    <property type="match status" value="1"/>
</dbReference>
<dbReference type="PROSITE" id="PS50837">
    <property type="entry name" value="NACHT"/>
    <property type="match status" value="1"/>
</dbReference>
<feature type="repeat" description="WD" evidence="3">
    <location>
        <begin position="1197"/>
        <end position="1238"/>
    </location>
</feature>
<protein>
    <recommendedName>
        <fullName evidence="4">NACHT domain-containing protein</fullName>
    </recommendedName>
</protein>
<dbReference type="InterPro" id="IPR010730">
    <property type="entry name" value="HET"/>
</dbReference>
<dbReference type="InterPro" id="IPR027417">
    <property type="entry name" value="P-loop_NTPase"/>
</dbReference>
<dbReference type="OrthoDB" id="4158009at2759"/>
<dbReference type="PROSITE" id="PS50082">
    <property type="entry name" value="WD_REPEATS_2"/>
    <property type="match status" value="11"/>
</dbReference>
<dbReference type="CDD" id="cd00200">
    <property type="entry name" value="WD40"/>
    <property type="match status" value="2"/>
</dbReference>
<evidence type="ECO:0000313" key="5">
    <source>
        <dbReference type="EMBL" id="OAP64881.1"/>
    </source>
</evidence>
<dbReference type="InterPro" id="IPR015943">
    <property type="entry name" value="WD40/YVTN_repeat-like_dom_sf"/>
</dbReference>
<feature type="domain" description="NACHT" evidence="4">
    <location>
        <begin position="294"/>
        <end position="515"/>
    </location>
</feature>
<feature type="repeat" description="WD" evidence="3">
    <location>
        <begin position="1029"/>
        <end position="1070"/>
    </location>
</feature>
<dbReference type="SUPFAM" id="SSF50978">
    <property type="entry name" value="WD40 repeat-like"/>
    <property type="match status" value="2"/>
</dbReference>
<dbReference type="InterPro" id="IPR001680">
    <property type="entry name" value="WD40_rpt"/>
</dbReference>
<dbReference type="STRING" id="1367422.A0A178ZZW3"/>
<dbReference type="EMBL" id="LVYI01000001">
    <property type="protein sequence ID" value="OAP64881.1"/>
    <property type="molecule type" value="Genomic_DNA"/>
</dbReference>
<feature type="repeat" description="WD" evidence="3">
    <location>
        <begin position="819"/>
        <end position="860"/>
    </location>
</feature>
<dbReference type="Gene3D" id="3.40.50.300">
    <property type="entry name" value="P-loop containing nucleotide triphosphate hydrolases"/>
    <property type="match status" value="1"/>
</dbReference>
<reference evidence="5 6" key="1">
    <citation type="submission" date="2016-04" db="EMBL/GenBank/DDBJ databases">
        <title>Draft genome of Fonsecaea erecta CBS 125763.</title>
        <authorList>
            <person name="Weiss V.A."/>
            <person name="Vicente V.A."/>
            <person name="Raittz R.T."/>
            <person name="Moreno L.F."/>
            <person name="De Souza E.M."/>
            <person name="Pedrosa F.O."/>
            <person name="Steffens M.B."/>
            <person name="Faoro H."/>
            <person name="Tadra-Sfeir M.Z."/>
            <person name="Najafzadeh M.J."/>
            <person name="Felipe M.S."/>
            <person name="Teixeira M."/>
            <person name="Sun J."/>
            <person name="Xi L."/>
            <person name="Gomes R."/>
            <person name="De Azevedo C.M."/>
            <person name="Salgado C.G."/>
            <person name="Da Silva M.B."/>
            <person name="Nascimento M.F."/>
            <person name="Queiroz-Telles F."/>
            <person name="Attili D.S."/>
            <person name="Gorbushina A."/>
        </authorList>
    </citation>
    <scope>NUCLEOTIDE SEQUENCE [LARGE SCALE GENOMIC DNA]</scope>
    <source>
        <strain evidence="5 6">CBS 125763</strain>
    </source>
</reference>
<dbReference type="RefSeq" id="XP_018698248.1">
    <property type="nucleotide sequence ID" value="XM_018832369.1"/>
</dbReference>
<dbReference type="InterPro" id="IPR020472">
    <property type="entry name" value="WD40_PAC1"/>
</dbReference>
<evidence type="ECO:0000313" key="6">
    <source>
        <dbReference type="Proteomes" id="UP000078343"/>
    </source>
</evidence>
<feature type="repeat" description="WD" evidence="3">
    <location>
        <begin position="987"/>
        <end position="1028"/>
    </location>
</feature>
<keyword evidence="6" id="KW-1185">Reference proteome</keyword>
<evidence type="ECO:0000256" key="1">
    <source>
        <dbReference type="ARBA" id="ARBA00022574"/>
    </source>
</evidence>
<evidence type="ECO:0000256" key="3">
    <source>
        <dbReference type="PROSITE-ProRule" id="PRU00221"/>
    </source>
</evidence>
<name>A0A178ZZW3_9EURO</name>
<gene>
    <name evidence="5" type="ORF">AYL99_00853</name>
</gene>
<dbReference type="InterPro" id="IPR056884">
    <property type="entry name" value="NPHP3-like_N"/>
</dbReference>
<dbReference type="Gene3D" id="2.130.10.10">
    <property type="entry name" value="YVTN repeat-like/Quinoprotein amine dehydrogenase"/>
    <property type="match status" value="6"/>
</dbReference>
<accession>A0A178ZZW3</accession>
<feature type="repeat" description="WD" evidence="3">
    <location>
        <begin position="945"/>
        <end position="986"/>
    </location>
</feature>
<evidence type="ECO:0000256" key="2">
    <source>
        <dbReference type="ARBA" id="ARBA00022737"/>
    </source>
</evidence>
<dbReference type="Proteomes" id="UP000078343">
    <property type="component" value="Unassembled WGS sequence"/>
</dbReference>
<feature type="repeat" description="WD" evidence="3">
    <location>
        <begin position="903"/>
        <end position="944"/>
    </location>
</feature>
<organism evidence="5 6">
    <name type="scientific">Fonsecaea erecta</name>
    <dbReference type="NCBI Taxonomy" id="1367422"/>
    <lineage>
        <taxon>Eukaryota</taxon>
        <taxon>Fungi</taxon>
        <taxon>Dikarya</taxon>
        <taxon>Ascomycota</taxon>
        <taxon>Pezizomycotina</taxon>
        <taxon>Eurotiomycetes</taxon>
        <taxon>Chaetothyriomycetidae</taxon>
        <taxon>Chaetothyriales</taxon>
        <taxon>Herpotrichiellaceae</taxon>
        <taxon>Fonsecaea</taxon>
    </lineage>
</organism>
<dbReference type="GeneID" id="30005023"/>
<dbReference type="InterPro" id="IPR036322">
    <property type="entry name" value="WD40_repeat_dom_sf"/>
</dbReference>
<dbReference type="PANTHER" id="PTHR19879:SF9">
    <property type="entry name" value="TRANSCRIPTION INITIATION FACTOR TFIID SUBUNIT 5"/>
    <property type="match status" value="1"/>
</dbReference>
<evidence type="ECO:0000259" key="4">
    <source>
        <dbReference type="PROSITE" id="PS50837"/>
    </source>
</evidence>
<dbReference type="Pfam" id="PF00400">
    <property type="entry name" value="WD40"/>
    <property type="match status" value="11"/>
</dbReference>
<dbReference type="PROSITE" id="PS00678">
    <property type="entry name" value="WD_REPEATS_1"/>
    <property type="match status" value="11"/>
</dbReference>
<feature type="repeat" description="WD" evidence="3">
    <location>
        <begin position="1071"/>
        <end position="1112"/>
    </location>
</feature>
<sequence>MRLLQALPNGCFRLTEDFPDHAVPPYAILSHRWENDDQEVTYEDMEKGLGRDKAGYDKIQFCGEQATRDGLQYFWVDSCCINKSNEGEHQRAIQSMFRWYRRASRCYVYLSDVSVSPGDNNDMQQWGLDFQNSKWFTRGWTLQELLAPASVEFFSCNRARLGDKVSLQQPIQQKTGIDIRALQGERLTQFSDKERFAWIECRQTTLEEDKAYSLLGIFDVSIPIRYREGIANAFKRLEDEINAQSKCIRDLRVTDPRDDKKRIVDTKGCLLADLYHWILEHSDFQQWRGGQQSQMLWIKGDPGKGKTMLLCGIIDELERSMPKSHLLSYFFCQATDSRINNAVAVLRGLLFLLIEQQPSLVSHIRKQHDHAGEDLFKDANAWVALSEIFTNVLRDPNLENTFLIIDALDECTLGWDKLLHFIARCSSLSPRVKWLVSSRNWPPVEERLDKAESKVRLCLELNADSISAAVHIYIKHKVRQLTQRKKYDDKTRDAVVEHLSSNANDTFLWVALACQSLESVSRWNVRAKLKTLPLGLNSLYRRMMQQIRDSESSTLCKRILASIASVYEPITIFELTSLIDTLKDMSEDPESLREIIGLCGSFLTIRKDTIYFVHQSAKDYLLSEASVEIFPSGSKEIHYGFFSRSLEVMSRTLHRDMYGLGAPGYTIERVKQPDPDPLSVLRYSCMYWVDHLCECEAHRLVNHQIDLQMFVREKFLYWLEALSLSKAMSKGVLAMTTLEKLIQGRADASALLELIHDARRFVMYHKQGIEISPLQAYISALIFSPSNSLTRRHFKEEEPKWIAIKPGTGENWSACLQTLEGHSDWVNSVAFSPDSTRLASASVDGTVKIWNVSSGASLQTLEGHSAGVNSVAFSPDSTRLASASDDRTVKIWDASSGAYLQTLEGHSSWVSSVTFSPDSTRLASASNDCTVKIWDASSGASLQTLEGHSAWVNSIAFSPDSTRLASASDDCTVKIWDVNSGASLQTLEGHSAGVNSVAFSPDSTRLASASVDGTVKIWNVSSGVYLQTLEGHSARVNSVVFSPDSTRLVSTSDDGTVKIWDASSGAYLQTLEGHSSWVSSVTFSPDSTRLASASDDCTVKIWDASSGAYLQTLEGHSSWVSSVTFSPDSTRLASASDDCTVKIWDVSSGASLQTLEGHSARVNSVVFSPDSTRLASASDDGTVKIWDVSSGVCLLTLEGHSVAVNPIAFSPDSTRLVSASDDGTVKIWDVSSGVYLLTLEGHSSWVRSVTFSPDSTRLASASNDCTVKIWDVSSGASLQTLSIGKRLRTISFDITGSYLHTNIGIVTIDVSSATGMTPDKMEHQNPQYEGVGLGLNGDWITCNSQNIIWLPSEYRPQSSAVSGRTMAIGAGSGKVWMCELQRTGFEHC</sequence>
<proteinExistence type="predicted"/>
<feature type="repeat" description="WD" evidence="3">
    <location>
        <begin position="1155"/>
        <end position="1196"/>
    </location>
</feature>
<dbReference type="InterPro" id="IPR007111">
    <property type="entry name" value="NACHT_NTPase"/>
</dbReference>
<dbReference type="SUPFAM" id="SSF52540">
    <property type="entry name" value="P-loop containing nucleoside triphosphate hydrolases"/>
    <property type="match status" value="1"/>
</dbReference>
<feature type="repeat" description="WD" evidence="3">
    <location>
        <begin position="1239"/>
        <end position="1280"/>
    </location>
</feature>
<feature type="repeat" description="WD" evidence="3">
    <location>
        <begin position="1113"/>
        <end position="1154"/>
    </location>
</feature>
<feature type="repeat" description="WD" evidence="3">
    <location>
        <begin position="861"/>
        <end position="902"/>
    </location>
</feature>
<keyword evidence="2" id="KW-0677">Repeat</keyword>
<comment type="caution">
    <text evidence="5">The sequence shown here is derived from an EMBL/GenBank/DDBJ whole genome shotgun (WGS) entry which is preliminary data.</text>
</comment>
<dbReference type="PANTHER" id="PTHR19879">
    <property type="entry name" value="TRANSCRIPTION INITIATION FACTOR TFIID"/>
    <property type="match status" value="1"/>
</dbReference>
<dbReference type="PRINTS" id="PR00320">
    <property type="entry name" value="GPROTEINBRPT"/>
</dbReference>
<dbReference type="FunFam" id="3.40.50.300:FF:001638">
    <property type="entry name" value="NACHT and WD40 domain protein"/>
    <property type="match status" value="1"/>
</dbReference>
<dbReference type="PROSITE" id="PS50294">
    <property type="entry name" value="WD_REPEATS_REGION"/>
    <property type="match status" value="11"/>
</dbReference>
<dbReference type="SMART" id="SM00320">
    <property type="entry name" value="WD40"/>
    <property type="match status" value="11"/>
</dbReference>